<dbReference type="Proteomes" id="UP000615755">
    <property type="component" value="Unassembled WGS sequence"/>
</dbReference>
<evidence type="ECO:0008006" key="8">
    <source>
        <dbReference type="Google" id="ProtNLM"/>
    </source>
</evidence>
<dbReference type="EMBL" id="AQGV01000015">
    <property type="protein sequence ID" value="MBE0370910.1"/>
    <property type="molecule type" value="Genomic_DNA"/>
</dbReference>
<protein>
    <recommendedName>
        <fullName evidence="8">Mutator family transposase</fullName>
    </recommendedName>
</protein>
<comment type="function">
    <text evidence="1">Required for the transposition of the insertion element.</text>
</comment>
<evidence type="ECO:0000256" key="1">
    <source>
        <dbReference type="ARBA" id="ARBA00002190"/>
    </source>
</evidence>
<evidence type="ECO:0000256" key="3">
    <source>
        <dbReference type="ARBA" id="ARBA00022578"/>
    </source>
</evidence>
<evidence type="ECO:0000256" key="5">
    <source>
        <dbReference type="ARBA" id="ARBA00023172"/>
    </source>
</evidence>
<name>A0ABR9EKY8_9GAMM</name>
<comment type="caution">
    <text evidence="6">The sequence shown here is derived from an EMBL/GenBank/DDBJ whole genome shotgun (WGS) entry which is preliminary data.</text>
</comment>
<keyword evidence="3" id="KW-0815">Transposition</keyword>
<accession>A0ABR9EKY8</accession>
<reference evidence="6 7" key="1">
    <citation type="submission" date="2015-03" db="EMBL/GenBank/DDBJ databases">
        <title>Genome sequence of Pseudoalteromonas aurantia.</title>
        <authorList>
            <person name="Xie B.-B."/>
            <person name="Rong J.-C."/>
            <person name="Qin Q.-L."/>
            <person name="Zhang Y.-Z."/>
        </authorList>
    </citation>
    <scope>NUCLEOTIDE SEQUENCE [LARGE SCALE GENOMIC DNA]</scope>
    <source>
        <strain evidence="6 7">208</strain>
    </source>
</reference>
<dbReference type="Pfam" id="PF00872">
    <property type="entry name" value="Transposase_mut"/>
    <property type="match status" value="1"/>
</dbReference>
<proteinExistence type="inferred from homology"/>
<organism evidence="6 7">
    <name type="scientific">Pseudoalteromonas aurantia 208</name>
    <dbReference type="NCBI Taxonomy" id="1314867"/>
    <lineage>
        <taxon>Bacteria</taxon>
        <taxon>Pseudomonadati</taxon>
        <taxon>Pseudomonadota</taxon>
        <taxon>Gammaproteobacteria</taxon>
        <taxon>Alteromonadales</taxon>
        <taxon>Pseudoalteromonadaceae</taxon>
        <taxon>Pseudoalteromonas</taxon>
    </lineage>
</organism>
<evidence type="ECO:0000256" key="4">
    <source>
        <dbReference type="ARBA" id="ARBA00023125"/>
    </source>
</evidence>
<dbReference type="InterPro" id="IPR001207">
    <property type="entry name" value="Transposase_mutator"/>
</dbReference>
<sequence>MVRNSLKFVPWKDDKAITVDLKRIYQSITEDEALMSLEQFEQRWDSKYPDISRS</sequence>
<evidence type="ECO:0000313" key="7">
    <source>
        <dbReference type="Proteomes" id="UP000615755"/>
    </source>
</evidence>
<keyword evidence="4" id="KW-0238">DNA-binding</keyword>
<keyword evidence="5" id="KW-0233">DNA recombination</keyword>
<evidence type="ECO:0000256" key="2">
    <source>
        <dbReference type="ARBA" id="ARBA00010961"/>
    </source>
</evidence>
<gene>
    <name evidence="6" type="ORF">PAUR_b1037</name>
</gene>
<evidence type="ECO:0000313" key="6">
    <source>
        <dbReference type="EMBL" id="MBE0370910.1"/>
    </source>
</evidence>
<comment type="similarity">
    <text evidence="2">Belongs to the transposase mutator family.</text>
</comment>
<keyword evidence="7" id="KW-1185">Reference proteome</keyword>